<evidence type="ECO:0008006" key="3">
    <source>
        <dbReference type="Google" id="ProtNLM"/>
    </source>
</evidence>
<dbReference type="EMBL" id="MHQT01000036">
    <property type="protein sequence ID" value="OHA08696.1"/>
    <property type="molecule type" value="Genomic_DNA"/>
</dbReference>
<dbReference type="AlphaFoldDB" id="A0A1G2LAP1"/>
<dbReference type="PANTHER" id="PTHR21485">
    <property type="entry name" value="HAD SUPERFAMILY MEMBERS CMAS AND KDSC"/>
    <property type="match status" value="1"/>
</dbReference>
<dbReference type="Proteomes" id="UP000178977">
    <property type="component" value="Unassembled WGS sequence"/>
</dbReference>
<comment type="caution">
    <text evidence="1">The sequence shown here is derived from an EMBL/GenBank/DDBJ whole genome shotgun (WGS) entry which is preliminary data.</text>
</comment>
<dbReference type="GO" id="GO:0008781">
    <property type="term" value="F:N-acylneuraminate cytidylyltransferase activity"/>
    <property type="evidence" value="ECO:0007669"/>
    <property type="project" value="TreeGrafter"/>
</dbReference>
<protein>
    <recommendedName>
        <fullName evidence="3">Acylneuraminate cytidylyltransferase</fullName>
    </recommendedName>
</protein>
<name>A0A1G2LAP1_9BACT</name>
<dbReference type="PANTHER" id="PTHR21485:SF6">
    <property type="entry name" value="N-ACYLNEURAMINATE CYTIDYLYLTRANSFERASE-RELATED"/>
    <property type="match status" value="1"/>
</dbReference>
<evidence type="ECO:0000313" key="2">
    <source>
        <dbReference type="Proteomes" id="UP000178977"/>
    </source>
</evidence>
<dbReference type="InterPro" id="IPR050793">
    <property type="entry name" value="CMP-NeuNAc_synthase"/>
</dbReference>
<reference evidence="1 2" key="1">
    <citation type="journal article" date="2016" name="Nat. Commun.">
        <title>Thousands of microbial genomes shed light on interconnected biogeochemical processes in an aquifer system.</title>
        <authorList>
            <person name="Anantharaman K."/>
            <person name="Brown C.T."/>
            <person name="Hug L.A."/>
            <person name="Sharon I."/>
            <person name="Castelle C.J."/>
            <person name="Probst A.J."/>
            <person name="Thomas B.C."/>
            <person name="Singh A."/>
            <person name="Wilkins M.J."/>
            <person name="Karaoz U."/>
            <person name="Brodie E.L."/>
            <person name="Williams K.H."/>
            <person name="Hubbard S.S."/>
            <person name="Banfield J.F."/>
        </authorList>
    </citation>
    <scope>NUCLEOTIDE SEQUENCE [LARGE SCALE GENOMIC DNA]</scope>
</reference>
<feature type="non-terminal residue" evidence="1">
    <location>
        <position position="1"/>
    </location>
</feature>
<dbReference type="SUPFAM" id="SSF53448">
    <property type="entry name" value="Nucleotide-diphospho-sugar transferases"/>
    <property type="match status" value="1"/>
</dbReference>
<organism evidence="1 2">
    <name type="scientific">Candidatus Sungbacteria bacterium RIFCSPLOWO2_01_FULL_60_25</name>
    <dbReference type="NCBI Taxonomy" id="1802281"/>
    <lineage>
        <taxon>Bacteria</taxon>
        <taxon>Candidatus Sungiibacteriota</taxon>
    </lineage>
</organism>
<dbReference type="Gene3D" id="3.90.550.10">
    <property type="entry name" value="Spore Coat Polysaccharide Biosynthesis Protein SpsA, Chain A"/>
    <property type="match status" value="1"/>
</dbReference>
<dbReference type="STRING" id="1802281.A3A44_00780"/>
<dbReference type="InterPro" id="IPR029044">
    <property type="entry name" value="Nucleotide-diphossugar_trans"/>
</dbReference>
<proteinExistence type="predicted"/>
<sequence>YVSSDAEEILAVARAYPGIQCVKRPQAISGDEATLEDACLHLLDSLPERQFEFLALLMPNCPLRTGEDVVASHRQFFAADAQCMISVIDYHWLYPFWALQETDNRIKLFFGRKYLIDSKKLPKNIYCPSGAVWWVRVDNFRKEKKFYGAELMKYEIPFERGVDIDTYADLELAKKLYPLAYHSREKRHGP</sequence>
<gene>
    <name evidence="1" type="ORF">A3A44_00780</name>
</gene>
<accession>A0A1G2LAP1</accession>
<evidence type="ECO:0000313" key="1">
    <source>
        <dbReference type="EMBL" id="OHA08696.1"/>
    </source>
</evidence>